<dbReference type="EMBL" id="LR216287">
    <property type="protein sequence ID" value="VFJ14361.1"/>
    <property type="molecule type" value="Genomic_DNA"/>
</dbReference>
<proteinExistence type="predicted"/>
<feature type="transmembrane region" description="Helical" evidence="1">
    <location>
        <begin position="6"/>
        <end position="26"/>
    </location>
</feature>
<gene>
    <name evidence="2" type="ORF">NFRAN_2039</name>
</gene>
<dbReference type="KEGG" id="nfn:NFRAN_2039"/>
<keyword evidence="1" id="KW-0472">Membrane</keyword>
<accession>A0A484I9B6</accession>
<keyword evidence="1" id="KW-0812">Transmembrane</keyword>
<dbReference type="Proteomes" id="UP000294299">
    <property type="component" value="Chromosome NFRAN"/>
</dbReference>
<evidence type="ECO:0000313" key="3">
    <source>
        <dbReference type="Proteomes" id="UP000294299"/>
    </source>
</evidence>
<protein>
    <submittedName>
        <fullName evidence="2">Uncharacterized protein</fullName>
    </submittedName>
</protein>
<keyword evidence="3" id="KW-1185">Reference proteome</keyword>
<evidence type="ECO:0000256" key="1">
    <source>
        <dbReference type="SAM" id="Phobius"/>
    </source>
</evidence>
<evidence type="ECO:0000313" key="2">
    <source>
        <dbReference type="EMBL" id="VFJ14361.1"/>
    </source>
</evidence>
<keyword evidence="1" id="KW-1133">Transmembrane helix</keyword>
<sequence length="43" mass="5069">MLEVYIVFISVNNINHAYTMIIIRLLTCMLKLQKNTSIERSIQ</sequence>
<dbReference type="AlphaFoldDB" id="A0A484I9B6"/>
<name>A0A484I9B6_9ARCH</name>
<organism evidence="2 3">
    <name type="scientific">Candidatus Nitrosocosmicus franklandianus</name>
    <dbReference type="NCBI Taxonomy" id="1798806"/>
    <lineage>
        <taxon>Archaea</taxon>
        <taxon>Nitrososphaerota</taxon>
        <taxon>Nitrososphaeria</taxon>
        <taxon>Nitrososphaerales</taxon>
        <taxon>Nitrososphaeraceae</taxon>
        <taxon>Candidatus Nitrosocosmicus</taxon>
    </lineage>
</organism>
<reference evidence="2 3" key="1">
    <citation type="submission" date="2019-02" db="EMBL/GenBank/DDBJ databases">
        <authorList>
            <person name="Lehtovirta-Morley E L."/>
        </authorList>
    </citation>
    <scope>NUCLEOTIDE SEQUENCE [LARGE SCALE GENOMIC DNA]</scope>
    <source>
        <strain evidence="2">NFRAN1</strain>
    </source>
</reference>